<feature type="compositionally biased region" description="Polar residues" evidence="1">
    <location>
        <begin position="651"/>
        <end position="660"/>
    </location>
</feature>
<dbReference type="EMBL" id="CP039346">
    <property type="protein sequence ID" value="QCD83502.1"/>
    <property type="molecule type" value="Genomic_DNA"/>
</dbReference>
<organism evidence="2 3">
    <name type="scientific">Vigna unguiculata</name>
    <name type="common">Cowpea</name>
    <dbReference type="NCBI Taxonomy" id="3917"/>
    <lineage>
        <taxon>Eukaryota</taxon>
        <taxon>Viridiplantae</taxon>
        <taxon>Streptophyta</taxon>
        <taxon>Embryophyta</taxon>
        <taxon>Tracheophyta</taxon>
        <taxon>Spermatophyta</taxon>
        <taxon>Magnoliopsida</taxon>
        <taxon>eudicotyledons</taxon>
        <taxon>Gunneridae</taxon>
        <taxon>Pentapetalae</taxon>
        <taxon>rosids</taxon>
        <taxon>fabids</taxon>
        <taxon>Fabales</taxon>
        <taxon>Fabaceae</taxon>
        <taxon>Papilionoideae</taxon>
        <taxon>50 kb inversion clade</taxon>
        <taxon>NPAAA clade</taxon>
        <taxon>indigoferoid/millettioid clade</taxon>
        <taxon>Phaseoleae</taxon>
        <taxon>Vigna</taxon>
    </lineage>
</organism>
<name>A0A4D6L4P7_VIGUN</name>
<dbReference type="Proteomes" id="UP000501690">
    <property type="component" value="Linkage Group LG2"/>
</dbReference>
<dbReference type="AntiFam" id="ANF00020">
    <property type="entry name" value="tRNA translation"/>
</dbReference>
<evidence type="ECO:0000313" key="2">
    <source>
        <dbReference type="EMBL" id="QCD83502.1"/>
    </source>
</evidence>
<proteinExistence type="predicted"/>
<gene>
    <name evidence="2" type="ORF">DEO72_LG2g3846</name>
</gene>
<keyword evidence="3" id="KW-1185">Reference proteome</keyword>
<evidence type="ECO:0000313" key="3">
    <source>
        <dbReference type="Proteomes" id="UP000501690"/>
    </source>
</evidence>
<protein>
    <submittedName>
        <fullName evidence="2">Uncharacterized protein</fullName>
    </submittedName>
</protein>
<sequence>MSLPAPPWPYAFWPARLDLALTGLPPSCKDSTPPLDALSPRFVQAALLRYVLPITKAVLLPGFFSAKLGILPFSERLYPRTKIKRGEGQVRDHRDRAPRTVLAMSFGMLASDRSSSKKIVKAQGIHHEGVPGEEEEKEDLNRKHMTIFQSSLGGCFATHPFTGTVFGKAWKIAYRIGYRNGKVSIAGGFEPESSKDRCVGLLSLRVDAHGKVLKQLTPINLLCMKARKSFSLITQRWCKGRTAVEESNLSKESPFHTDTIMNNSFTLLWLDGSHSIPQALFLWLSILDSEQDGGIVRKSPSERWVGYERVETMDTTFSVDCQGETLESKSVQSQPGRRRRILFEVSIRANKRKRKSSTHLKEEKYRKVRIRVHPSIKHYLKDRFNHTPRSEGKDGFYSTELIAPFYPLSEVEVGLALRKSDILSQATLFPCRVRSQEDQGSPCRLNVCYSSIKCEFGLRQDREKAVSSRCPSTPSFGHVYHFIKVYSKEDISYLRASNAKLSGTAQFQHGQGLLNMDRTRVELACLSLLLSPSPAMLPSSLPISEQHYCFISGLLSLKSLPDPPSVLGNELTNHLGLPSLPIPVPSQVGPRLVVFPNASGIPKMKTRRLLAYSYCSFDFYFWLNPSASIHNCTIRIFNAIRSCEVRFEVSDPTSDKSTTNKWERQDSNLRRKTSTDLQSVAFDHSATLPFPGRGPPPSMGFEPTTSQLTADRSTTELLRNNGLKEADPTLVLWTPTYDRTKKGSSLFFTYTGIKGYDSKPLLGRRASRTRGRRSTIHSRDSSLSIDLRVLPRWNADPAPVWYDPAYTCTDSTGTLLPCWLGANPFPTLNGRSVLGIYQKDLVRGAISRTELLNISFATTCFEPFLGLLCLLVLIELENFLVRPFLSSFRKVRLCSGSNLRSGRAPPSITLGGGIIPFSSPTVLPEEMKKNSCLYKSIPLNYTCTLDMKSRGKRSQRPHLKRIEVAPGSGRRSLEVKNAPCRCTNFVHQSEKVGIRSPRTADLLHRRAYRLTMNSLTQTCIKGKSEIETRIGEIQCGWAHQQRYLANPVRFQLVSLDAPAEKVKPSGNTGWKKDRRRSREAKVGERKILQLDEVWNKIVVVR</sequence>
<evidence type="ECO:0000256" key="1">
    <source>
        <dbReference type="SAM" id="MobiDB-lite"/>
    </source>
</evidence>
<accession>A0A4D6L4P7</accession>
<feature type="region of interest" description="Disordered" evidence="1">
    <location>
        <begin position="651"/>
        <end position="674"/>
    </location>
</feature>
<feature type="region of interest" description="Disordered" evidence="1">
    <location>
        <begin position="686"/>
        <end position="707"/>
    </location>
</feature>
<reference evidence="2 3" key="1">
    <citation type="submission" date="2019-04" db="EMBL/GenBank/DDBJ databases">
        <title>An improved genome assembly and genetic linkage map for asparagus bean, Vigna unguiculata ssp. sesquipedialis.</title>
        <authorList>
            <person name="Xia Q."/>
            <person name="Zhang R."/>
            <person name="Dong Y."/>
        </authorList>
    </citation>
    <scope>NUCLEOTIDE SEQUENCE [LARGE SCALE GENOMIC DNA]</scope>
    <source>
        <tissue evidence="2">Leaf</tissue>
    </source>
</reference>
<dbReference type="AlphaFoldDB" id="A0A4D6L4P7"/>